<accession>G8ZLF3</accession>
<dbReference type="RefSeq" id="XP_003678658.1">
    <property type="nucleotide sequence ID" value="XM_003678610.1"/>
</dbReference>
<dbReference type="Pfam" id="PF07282">
    <property type="entry name" value="Cas12f1-like_TNB"/>
    <property type="match status" value="1"/>
</dbReference>
<dbReference type="InParanoid" id="G8ZLF3"/>
<evidence type="ECO:0000256" key="2">
    <source>
        <dbReference type="ARBA" id="ARBA00022578"/>
    </source>
</evidence>
<evidence type="ECO:0008006" key="12">
    <source>
        <dbReference type="Google" id="ProtNLM"/>
    </source>
</evidence>
<evidence type="ECO:0000259" key="8">
    <source>
        <dbReference type="Pfam" id="PF07282"/>
    </source>
</evidence>
<dbReference type="InterPro" id="IPR051491">
    <property type="entry name" value="Recombinase/Transposase-rel"/>
</dbReference>
<feature type="domain" description="Transposase putative helix-turn-helix" evidence="9">
    <location>
        <begin position="97"/>
        <end position="133"/>
    </location>
</feature>
<sequence>MNLPIPLVQNTHPLLKQTRISNDHLESKSSTSRPFWNKDAAHHSKQWGLNTILPMAAKKLSQKINFDSWFSVVKHPQAPIINNSLNLPLSSGVKEEMIRARKTRIYPTNSQRETLKKWFGCQRYIYNRALKLHRDGMAMTMKGLRQTLLNKDTNILERQEQWLNDYNYDLKDEALRDLVKNFSSNMVKFKKTGVPFKLKFKTKKAPVQTISVLKKHWNKGAKSFYGPIFSPSKICGAESLPEELPADSRLQRTRNNKYYLIVPMVGEEIARKSHAEKFIFIDPGVRTFLTGYDSNQTVVEIGKDAVVRIEKLKRRRPQLQSKLAKLRKHKKRQNHRKALHRLDGKISHIVQDMHKKSALFLCQYYNNIFLPKLDYHECTKLTRKSRSNMATLAHCSFHDRLTMKAEQLHGASVHEVEEDYTSKTCSSCGNLKDGLGSVKVYSFLKCSSVFDRDFNAAKNIMLKYICEHLMASGESSISSALSTENGRLAMMVPGPFVR</sequence>
<dbReference type="PANTHER" id="PTHR36172:SF1">
    <property type="entry name" value="RESOLVASE-RELATED"/>
    <property type="match status" value="1"/>
</dbReference>
<dbReference type="PANTHER" id="PTHR36172">
    <property type="match status" value="1"/>
</dbReference>
<keyword evidence="11" id="KW-1185">Reference proteome</keyword>
<dbReference type="AlphaFoldDB" id="G8ZLF3"/>
<keyword evidence="4" id="KW-0862">Zinc</keyword>
<dbReference type="KEGG" id="tdl:TDEL_0A01150"/>
<evidence type="ECO:0000256" key="5">
    <source>
        <dbReference type="ARBA" id="ARBA00023125"/>
    </source>
</evidence>
<gene>
    <name evidence="10" type="primary">TDEL0A01150</name>
    <name evidence="10" type="ORF">TDEL_0A01150</name>
</gene>
<evidence type="ECO:0000259" key="9">
    <source>
        <dbReference type="Pfam" id="PF12323"/>
    </source>
</evidence>
<dbReference type="Pfam" id="PF01385">
    <property type="entry name" value="OrfB_IS605"/>
    <property type="match status" value="1"/>
</dbReference>
<evidence type="ECO:0000256" key="3">
    <source>
        <dbReference type="ARBA" id="ARBA00022723"/>
    </source>
</evidence>
<dbReference type="GO" id="GO:0046872">
    <property type="term" value="F:metal ion binding"/>
    <property type="evidence" value="ECO:0007669"/>
    <property type="project" value="UniProtKB-KW"/>
</dbReference>
<dbReference type="HOGENOM" id="CLU_048125_0_0_1"/>
<dbReference type="InterPro" id="IPR010095">
    <property type="entry name" value="Cas12f1-like_TNB"/>
</dbReference>
<proteinExistence type="inferred from homology"/>
<keyword evidence="6" id="KW-0233">DNA recombination</keyword>
<dbReference type="GO" id="GO:0006310">
    <property type="term" value="P:DNA recombination"/>
    <property type="evidence" value="ECO:0007669"/>
    <property type="project" value="UniProtKB-KW"/>
</dbReference>
<comment type="similarity">
    <text evidence="1">In the C-terminal section; belongs to the transposase 35 family.</text>
</comment>
<evidence type="ECO:0000256" key="1">
    <source>
        <dbReference type="ARBA" id="ARBA00008761"/>
    </source>
</evidence>
<dbReference type="OrthoDB" id="2438399at2759"/>
<dbReference type="GO" id="GO:0003677">
    <property type="term" value="F:DNA binding"/>
    <property type="evidence" value="ECO:0007669"/>
    <property type="project" value="UniProtKB-KW"/>
</dbReference>
<evidence type="ECO:0000313" key="11">
    <source>
        <dbReference type="Proteomes" id="UP000005627"/>
    </source>
</evidence>
<feature type="domain" description="Probable transposase IS891/IS1136/IS1341" evidence="7">
    <location>
        <begin position="267"/>
        <end position="376"/>
    </location>
</feature>
<evidence type="ECO:0000256" key="4">
    <source>
        <dbReference type="ARBA" id="ARBA00022833"/>
    </source>
</evidence>
<dbReference type="InterPro" id="IPR021027">
    <property type="entry name" value="Transposase_put_HTH"/>
</dbReference>
<reference evidence="10 11" key="1">
    <citation type="journal article" date="2011" name="Proc. Natl. Acad. Sci. U.S.A.">
        <title>Evolutionary erosion of yeast sex chromosomes by mating-type switching accidents.</title>
        <authorList>
            <person name="Gordon J.L."/>
            <person name="Armisen D."/>
            <person name="Proux-Wera E."/>
            <person name="Oheigeartaigh S.S."/>
            <person name="Byrne K.P."/>
            <person name="Wolfe K.H."/>
        </authorList>
    </citation>
    <scope>NUCLEOTIDE SEQUENCE [LARGE SCALE GENOMIC DNA]</scope>
    <source>
        <strain evidence="11">ATCC 10662 / CBS 1146 / NBRC 0425 / NCYC 2629 / NRRL Y-866</strain>
    </source>
</reference>
<evidence type="ECO:0000313" key="10">
    <source>
        <dbReference type="EMBL" id="CCE89447.1"/>
    </source>
</evidence>
<evidence type="ECO:0000256" key="6">
    <source>
        <dbReference type="ARBA" id="ARBA00023172"/>
    </source>
</evidence>
<keyword evidence="5" id="KW-0238">DNA-binding</keyword>
<name>G8ZLF3_TORDE</name>
<organism evidence="10 11">
    <name type="scientific">Torulaspora delbrueckii</name>
    <name type="common">Yeast</name>
    <name type="synonym">Candida colliculosa</name>
    <dbReference type="NCBI Taxonomy" id="4950"/>
    <lineage>
        <taxon>Eukaryota</taxon>
        <taxon>Fungi</taxon>
        <taxon>Dikarya</taxon>
        <taxon>Ascomycota</taxon>
        <taxon>Saccharomycotina</taxon>
        <taxon>Saccharomycetes</taxon>
        <taxon>Saccharomycetales</taxon>
        <taxon>Saccharomycetaceae</taxon>
        <taxon>Torulaspora</taxon>
    </lineage>
</organism>
<dbReference type="NCBIfam" id="NF040570">
    <property type="entry name" value="guided_TnpB"/>
    <property type="match status" value="1"/>
</dbReference>
<dbReference type="eggNOG" id="ENOG502S61S">
    <property type="taxonomic scope" value="Eukaryota"/>
</dbReference>
<dbReference type="Proteomes" id="UP000005627">
    <property type="component" value="Chromosome 1"/>
</dbReference>
<dbReference type="EMBL" id="HE616742">
    <property type="protein sequence ID" value="CCE89447.1"/>
    <property type="molecule type" value="Genomic_DNA"/>
</dbReference>
<feature type="domain" description="Cas12f1-like TNB" evidence="8">
    <location>
        <begin position="396"/>
        <end position="460"/>
    </location>
</feature>
<evidence type="ECO:0000259" key="7">
    <source>
        <dbReference type="Pfam" id="PF01385"/>
    </source>
</evidence>
<dbReference type="GO" id="GO:0032196">
    <property type="term" value="P:transposition"/>
    <property type="evidence" value="ECO:0007669"/>
    <property type="project" value="UniProtKB-KW"/>
</dbReference>
<protein>
    <recommendedName>
        <fullName evidence="12">Transposase putative helix-turn-helix domain-containing protein</fullName>
    </recommendedName>
</protein>
<dbReference type="GeneID" id="11503029"/>
<dbReference type="InterPro" id="IPR001959">
    <property type="entry name" value="Transposase"/>
</dbReference>
<keyword evidence="2" id="KW-0815">Transposition</keyword>
<keyword evidence="3" id="KW-0479">Metal-binding</keyword>
<dbReference type="Pfam" id="PF12323">
    <property type="entry name" value="HTH_OrfB_IS605"/>
    <property type="match status" value="1"/>
</dbReference>